<dbReference type="Pfam" id="PF14270">
    <property type="entry name" value="DUF4358"/>
    <property type="match status" value="1"/>
</dbReference>
<gene>
    <name evidence="2" type="ORF">TICRE_17200</name>
</gene>
<dbReference type="EMBL" id="LTDM01000032">
    <property type="protein sequence ID" value="OLS02333.1"/>
    <property type="molecule type" value="Genomic_DNA"/>
</dbReference>
<evidence type="ECO:0008006" key="4">
    <source>
        <dbReference type="Google" id="ProtNLM"/>
    </source>
</evidence>
<name>A0A1U7M4U3_TISCR</name>
<feature type="signal peptide" evidence="1">
    <location>
        <begin position="1"/>
        <end position="20"/>
    </location>
</feature>
<dbReference type="PROSITE" id="PS51257">
    <property type="entry name" value="PROKAR_LIPOPROTEIN"/>
    <property type="match status" value="1"/>
</dbReference>
<dbReference type="AlphaFoldDB" id="A0A1U7M4U3"/>
<dbReference type="Proteomes" id="UP000186112">
    <property type="component" value="Unassembled WGS sequence"/>
</dbReference>
<organism evidence="2 3">
    <name type="scientific">Tissierella creatinophila DSM 6911</name>
    <dbReference type="NCBI Taxonomy" id="1123403"/>
    <lineage>
        <taxon>Bacteria</taxon>
        <taxon>Bacillati</taxon>
        <taxon>Bacillota</taxon>
        <taxon>Tissierellia</taxon>
        <taxon>Tissierellales</taxon>
        <taxon>Tissierellaceae</taxon>
        <taxon>Tissierella</taxon>
    </lineage>
</organism>
<evidence type="ECO:0000313" key="2">
    <source>
        <dbReference type="EMBL" id="OLS02333.1"/>
    </source>
</evidence>
<accession>A0A1U7M4U3</accession>
<evidence type="ECO:0000313" key="3">
    <source>
        <dbReference type="Proteomes" id="UP000186112"/>
    </source>
</evidence>
<dbReference type="OrthoDB" id="1707145at2"/>
<protein>
    <recommendedName>
        <fullName evidence="4">DUF4358 domain-containing protein</fullName>
    </recommendedName>
</protein>
<dbReference type="InterPro" id="IPR025648">
    <property type="entry name" value="DUF4358"/>
</dbReference>
<sequence length="178" mass="20399">MKRKISILLVSVMAISFLIACTPKNNEVGNKDVDIKAIHAKVKEELGEDYLPDTSLSLEELSDLTKVDKENVEEFIAEVPMMNVHVDTFIAIKTKDGKGEEVEKTLEEYRQYLNEESMQYPMNIAKVKSAKVVRHGDYVFFIMIGKMNEIEDQESAEALEFSEAEVKRVENIINEFFK</sequence>
<feature type="chain" id="PRO_5039713737" description="DUF4358 domain-containing protein" evidence="1">
    <location>
        <begin position="21"/>
        <end position="178"/>
    </location>
</feature>
<reference evidence="2 3" key="1">
    <citation type="submission" date="2016-02" db="EMBL/GenBank/DDBJ databases">
        <title>Genome sequence of Tissierella creatinophila DSM 6911.</title>
        <authorList>
            <person name="Poehlein A."/>
            <person name="Daniel R."/>
        </authorList>
    </citation>
    <scope>NUCLEOTIDE SEQUENCE [LARGE SCALE GENOMIC DNA]</scope>
    <source>
        <strain evidence="2 3">DSM 6911</strain>
    </source>
</reference>
<keyword evidence="1" id="KW-0732">Signal</keyword>
<keyword evidence="3" id="KW-1185">Reference proteome</keyword>
<proteinExistence type="predicted"/>
<dbReference type="RefSeq" id="WP_075727112.1">
    <property type="nucleotide sequence ID" value="NZ_LTDM01000032.1"/>
</dbReference>
<comment type="caution">
    <text evidence="2">The sequence shown here is derived from an EMBL/GenBank/DDBJ whole genome shotgun (WGS) entry which is preliminary data.</text>
</comment>
<evidence type="ECO:0000256" key="1">
    <source>
        <dbReference type="SAM" id="SignalP"/>
    </source>
</evidence>